<reference evidence="2 3" key="1">
    <citation type="journal article" date="2018" name="Sci. Rep.">
        <title>Genome sequence of the cauliflower mushroom Sparassis crispa (Hanabiratake) and its association with beneficial usage.</title>
        <authorList>
            <person name="Kiyama R."/>
            <person name="Furutani Y."/>
            <person name="Kawaguchi K."/>
            <person name="Nakanishi T."/>
        </authorList>
    </citation>
    <scope>NUCLEOTIDE SEQUENCE [LARGE SCALE GENOMIC DNA]</scope>
</reference>
<dbReference type="GeneID" id="38781740"/>
<name>A0A401GRI7_9APHY</name>
<keyword evidence="3" id="KW-1185">Reference proteome</keyword>
<evidence type="ECO:0000313" key="3">
    <source>
        <dbReference type="Proteomes" id="UP000287166"/>
    </source>
</evidence>
<gene>
    <name evidence="2" type="ORF">SCP_0700030</name>
</gene>
<proteinExistence type="predicted"/>
<feature type="region of interest" description="Disordered" evidence="1">
    <location>
        <begin position="1"/>
        <end position="38"/>
    </location>
</feature>
<sequence>MVSYDSPPPPISKKRRQEDDAGDLAGQHSADDGAIAGSKLAAGGPAPAVASTYVHYEPPRAPALMPEVSGLLTMSREGFVYPPTSSYGLASAREPAWQPPMNPPAAVAAAGSLRHSLARLELKSHDTRVKKVQLDQDDNQTSSSYDCHVKNYATYWATFQAERCQRALGEVPVPVFPVTALKASFFLEYEIMREKCRQGKNEAITGSNMGKSHISQVINALESWHRNNAYLYKDDPDAQMSLRTDICIHTAESSAKHQEPKCIEKTQALKAAGSSGDTYTPDELKRCLIWCLMDVSGVKSIWIGLRDRAMLLLSSTMAFRGESSHILEWLDLFLSSIPMDDVKPIQPIYT</sequence>
<dbReference type="RefSeq" id="XP_027615736.1">
    <property type="nucleotide sequence ID" value="XM_027759935.1"/>
</dbReference>
<dbReference type="EMBL" id="BFAD01000007">
    <property type="protein sequence ID" value="GBE84823.1"/>
    <property type="molecule type" value="Genomic_DNA"/>
</dbReference>
<comment type="caution">
    <text evidence="2">The sequence shown here is derived from an EMBL/GenBank/DDBJ whole genome shotgun (WGS) entry which is preliminary data.</text>
</comment>
<evidence type="ECO:0000256" key="1">
    <source>
        <dbReference type="SAM" id="MobiDB-lite"/>
    </source>
</evidence>
<feature type="compositionally biased region" description="Pro residues" evidence="1">
    <location>
        <begin position="1"/>
        <end position="11"/>
    </location>
</feature>
<evidence type="ECO:0000313" key="2">
    <source>
        <dbReference type="EMBL" id="GBE84823.1"/>
    </source>
</evidence>
<organism evidence="2 3">
    <name type="scientific">Sparassis crispa</name>
    <dbReference type="NCBI Taxonomy" id="139825"/>
    <lineage>
        <taxon>Eukaryota</taxon>
        <taxon>Fungi</taxon>
        <taxon>Dikarya</taxon>
        <taxon>Basidiomycota</taxon>
        <taxon>Agaricomycotina</taxon>
        <taxon>Agaricomycetes</taxon>
        <taxon>Polyporales</taxon>
        <taxon>Sparassidaceae</taxon>
        <taxon>Sparassis</taxon>
    </lineage>
</organism>
<dbReference type="InParanoid" id="A0A401GRI7"/>
<dbReference type="AlphaFoldDB" id="A0A401GRI7"/>
<protein>
    <submittedName>
        <fullName evidence="2">Uncharacterized protein</fullName>
    </submittedName>
</protein>
<dbReference type="Proteomes" id="UP000287166">
    <property type="component" value="Unassembled WGS sequence"/>
</dbReference>
<accession>A0A401GRI7</accession>
<dbReference type="OrthoDB" id="3257564at2759"/>